<keyword evidence="2" id="KW-0378">Hydrolase</keyword>
<keyword evidence="2" id="KW-0203">Cytokinin biosynthesis</keyword>
<dbReference type="AlphaFoldDB" id="A0AAW8SUT6"/>
<dbReference type="Pfam" id="PF03641">
    <property type="entry name" value="Lysine_decarbox"/>
    <property type="match status" value="1"/>
</dbReference>
<dbReference type="Gene3D" id="3.40.50.450">
    <property type="match status" value="1"/>
</dbReference>
<evidence type="ECO:0000256" key="2">
    <source>
        <dbReference type="RuleBase" id="RU363015"/>
    </source>
</evidence>
<evidence type="ECO:0000313" key="4">
    <source>
        <dbReference type="EMBL" id="MDT2543318.1"/>
    </source>
</evidence>
<gene>
    <name evidence="4" type="ORF">P7D69_03025</name>
    <name evidence="3" type="ORF">P7D78_03935</name>
</gene>
<dbReference type="GO" id="GO:0016799">
    <property type="term" value="F:hydrolase activity, hydrolyzing N-glycosyl compounds"/>
    <property type="evidence" value="ECO:0007669"/>
    <property type="project" value="TreeGrafter"/>
</dbReference>
<reference evidence="3" key="1">
    <citation type="submission" date="2023-03" db="EMBL/GenBank/DDBJ databases">
        <authorList>
            <person name="Shen W."/>
            <person name="Cai J."/>
        </authorList>
    </citation>
    <scope>NUCLEOTIDE SEQUENCE</scope>
    <source>
        <strain evidence="3">B646-2</strain>
        <strain evidence="4">Y15</strain>
    </source>
</reference>
<name>A0AAW8SUT6_9ENTE</name>
<proteinExistence type="inferred from homology"/>
<dbReference type="GO" id="GO:0005829">
    <property type="term" value="C:cytosol"/>
    <property type="evidence" value="ECO:0007669"/>
    <property type="project" value="TreeGrafter"/>
</dbReference>
<dbReference type="EMBL" id="JARPXM010000002">
    <property type="protein sequence ID" value="MDT2537266.1"/>
    <property type="molecule type" value="Genomic_DNA"/>
</dbReference>
<comment type="similarity">
    <text evidence="1 2">Belongs to the LOG family.</text>
</comment>
<dbReference type="GO" id="GO:0009691">
    <property type="term" value="P:cytokinin biosynthetic process"/>
    <property type="evidence" value="ECO:0007669"/>
    <property type="project" value="UniProtKB-UniRule"/>
</dbReference>
<dbReference type="InterPro" id="IPR005269">
    <property type="entry name" value="LOG"/>
</dbReference>
<comment type="caution">
    <text evidence="3">The sequence shown here is derived from an EMBL/GenBank/DDBJ whole genome shotgun (WGS) entry which is preliminary data.</text>
</comment>
<sequence>MRIAVYCGAHLGADPAYALAAQALGHWIVRNGNELVYGGSKLGLMGVVADSVLDAGGTVIGIMPKFLQDRERVHTGLSRMITVNDLDERKKMMMQHADVCLALPGGVGTLEEISEAYSWARVGENNSPCIFLDVNEYYRPLRIFFDQMVEQHFLSAEDRQLVLFSDSLIEIDNFIQCFYKNTPHD</sequence>
<dbReference type="Proteomes" id="UP001249240">
    <property type="component" value="Unassembled WGS sequence"/>
</dbReference>
<protein>
    <recommendedName>
        <fullName evidence="2">Cytokinin riboside 5'-monophosphate phosphoribohydrolase</fullName>
        <ecNumber evidence="2">3.2.2.n1</ecNumber>
    </recommendedName>
</protein>
<organism evidence="3 5">
    <name type="scientific">Enterococcus raffinosus</name>
    <dbReference type="NCBI Taxonomy" id="71452"/>
    <lineage>
        <taxon>Bacteria</taxon>
        <taxon>Bacillati</taxon>
        <taxon>Bacillota</taxon>
        <taxon>Bacilli</taxon>
        <taxon>Lactobacillales</taxon>
        <taxon>Enterococcaceae</taxon>
        <taxon>Enterococcus</taxon>
    </lineage>
</organism>
<dbReference type="InterPro" id="IPR031100">
    <property type="entry name" value="LOG_fam"/>
</dbReference>
<evidence type="ECO:0000256" key="1">
    <source>
        <dbReference type="ARBA" id="ARBA00006763"/>
    </source>
</evidence>
<dbReference type="PANTHER" id="PTHR31223:SF70">
    <property type="entry name" value="LOG FAMILY PROTEIN YJL055W"/>
    <property type="match status" value="1"/>
</dbReference>
<dbReference type="EMBL" id="JARPXL010000002">
    <property type="protein sequence ID" value="MDT2543318.1"/>
    <property type="molecule type" value="Genomic_DNA"/>
</dbReference>
<dbReference type="Proteomes" id="UP001254770">
    <property type="component" value="Unassembled WGS sequence"/>
</dbReference>
<evidence type="ECO:0000313" key="5">
    <source>
        <dbReference type="Proteomes" id="UP001249240"/>
    </source>
</evidence>
<dbReference type="RefSeq" id="WP_010747177.1">
    <property type="nucleotide sequence ID" value="NZ_BAAAXM010000057.1"/>
</dbReference>
<dbReference type="SUPFAM" id="SSF102405">
    <property type="entry name" value="MCP/YpsA-like"/>
    <property type="match status" value="1"/>
</dbReference>
<dbReference type="NCBIfam" id="TIGR00730">
    <property type="entry name" value="Rossman fold protein, TIGR00730 family"/>
    <property type="match status" value="1"/>
</dbReference>
<evidence type="ECO:0000313" key="3">
    <source>
        <dbReference type="EMBL" id="MDT2537266.1"/>
    </source>
</evidence>
<accession>A0AAW8SUT6</accession>
<dbReference type="PANTHER" id="PTHR31223">
    <property type="entry name" value="LOG FAMILY PROTEIN YJL055W"/>
    <property type="match status" value="1"/>
</dbReference>
<dbReference type="EC" id="3.2.2.n1" evidence="2"/>